<sequence>MSLPLPLPLPGGGDLSSEFIRDVRRMVIYEYRHGHYPDNMPEAVSNYLADGGLLNALADLEAMLSVREERYARRAEPARRWGLFPRQLLP</sequence>
<evidence type="ECO:0000313" key="1">
    <source>
        <dbReference type="EMBL" id="MDH6194130.1"/>
    </source>
</evidence>
<organism evidence="1 2">
    <name type="scientific">Mycolicibacterium frederiksbergense</name>
    <dbReference type="NCBI Taxonomy" id="117567"/>
    <lineage>
        <taxon>Bacteria</taxon>
        <taxon>Bacillati</taxon>
        <taxon>Actinomycetota</taxon>
        <taxon>Actinomycetes</taxon>
        <taxon>Mycobacteriales</taxon>
        <taxon>Mycobacteriaceae</taxon>
        <taxon>Mycolicibacterium</taxon>
    </lineage>
</organism>
<dbReference type="RefSeq" id="WP_280830773.1">
    <property type="nucleotide sequence ID" value="NZ_JARXVE010000001.1"/>
</dbReference>
<reference evidence="1 2" key="1">
    <citation type="submission" date="2023-04" db="EMBL/GenBank/DDBJ databases">
        <title>Forest soil microbial communities from Buena Vista Peninsula, Colon Province, Panama.</title>
        <authorList>
            <person name="Bouskill N."/>
        </authorList>
    </citation>
    <scope>NUCLEOTIDE SEQUENCE [LARGE SCALE GENOMIC DNA]</scope>
    <source>
        <strain evidence="1 2">AC80</strain>
    </source>
</reference>
<comment type="caution">
    <text evidence="1">The sequence shown here is derived from an EMBL/GenBank/DDBJ whole genome shotgun (WGS) entry which is preliminary data.</text>
</comment>
<keyword evidence="2" id="KW-1185">Reference proteome</keyword>
<protein>
    <submittedName>
        <fullName evidence="1">Uncharacterized protein</fullName>
    </submittedName>
</protein>
<name>A0ABT6KTT8_9MYCO</name>
<accession>A0ABT6KTT8</accession>
<dbReference type="EMBL" id="JARXVE010000001">
    <property type="protein sequence ID" value="MDH6194130.1"/>
    <property type="molecule type" value="Genomic_DNA"/>
</dbReference>
<gene>
    <name evidence="1" type="ORF">M2272_000751</name>
</gene>
<dbReference type="Proteomes" id="UP001160130">
    <property type="component" value="Unassembled WGS sequence"/>
</dbReference>
<evidence type="ECO:0000313" key="2">
    <source>
        <dbReference type="Proteomes" id="UP001160130"/>
    </source>
</evidence>
<proteinExistence type="predicted"/>